<organism evidence="2 3">
    <name type="scientific">Phaseolus coccineus</name>
    <name type="common">Scarlet runner bean</name>
    <name type="synonym">Phaseolus multiflorus</name>
    <dbReference type="NCBI Taxonomy" id="3886"/>
    <lineage>
        <taxon>Eukaryota</taxon>
        <taxon>Viridiplantae</taxon>
        <taxon>Streptophyta</taxon>
        <taxon>Embryophyta</taxon>
        <taxon>Tracheophyta</taxon>
        <taxon>Spermatophyta</taxon>
        <taxon>Magnoliopsida</taxon>
        <taxon>eudicotyledons</taxon>
        <taxon>Gunneridae</taxon>
        <taxon>Pentapetalae</taxon>
        <taxon>rosids</taxon>
        <taxon>fabids</taxon>
        <taxon>Fabales</taxon>
        <taxon>Fabaceae</taxon>
        <taxon>Papilionoideae</taxon>
        <taxon>50 kb inversion clade</taxon>
        <taxon>NPAAA clade</taxon>
        <taxon>indigoferoid/millettioid clade</taxon>
        <taxon>Phaseoleae</taxon>
        <taxon>Phaseolus</taxon>
    </lineage>
</organism>
<name>A0AAN9N7T1_PHACN</name>
<keyword evidence="1" id="KW-0472">Membrane</keyword>
<evidence type="ECO:0000313" key="2">
    <source>
        <dbReference type="EMBL" id="KAK7367331.1"/>
    </source>
</evidence>
<proteinExistence type="predicted"/>
<reference evidence="2 3" key="1">
    <citation type="submission" date="2024-01" db="EMBL/GenBank/DDBJ databases">
        <title>The genomes of 5 underutilized Papilionoideae crops provide insights into root nodulation and disease resistanc.</title>
        <authorList>
            <person name="Jiang F."/>
        </authorList>
    </citation>
    <scope>NUCLEOTIDE SEQUENCE [LARGE SCALE GENOMIC DNA]</scope>
    <source>
        <strain evidence="2">JINMINGXINNONG_FW02</strain>
        <tissue evidence="2">Leaves</tissue>
    </source>
</reference>
<feature type="transmembrane region" description="Helical" evidence="1">
    <location>
        <begin position="6"/>
        <end position="30"/>
    </location>
</feature>
<sequence>MTTTGAIDAGVGVLAPISGALIPFALGIAMERRKQGQAMMTAEFSFNCATCSNCYQYVFTFIPLPYTASAC</sequence>
<keyword evidence="1" id="KW-0812">Transmembrane</keyword>
<accession>A0AAN9N7T1</accession>
<keyword evidence="1" id="KW-1133">Transmembrane helix</keyword>
<dbReference type="Proteomes" id="UP001374584">
    <property type="component" value="Unassembled WGS sequence"/>
</dbReference>
<gene>
    <name evidence="2" type="ORF">VNO80_09340</name>
</gene>
<dbReference type="AlphaFoldDB" id="A0AAN9N7T1"/>
<keyword evidence="3" id="KW-1185">Reference proteome</keyword>
<evidence type="ECO:0000313" key="3">
    <source>
        <dbReference type="Proteomes" id="UP001374584"/>
    </source>
</evidence>
<evidence type="ECO:0000256" key="1">
    <source>
        <dbReference type="SAM" id="Phobius"/>
    </source>
</evidence>
<protein>
    <submittedName>
        <fullName evidence="2">Uncharacterized protein</fullName>
    </submittedName>
</protein>
<comment type="caution">
    <text evidence="2">The sequence shown here is derived from an EMBL/GenBank/DDBJ whole genome shotgun (WGS) entry which is preliminary data.</text>
</comment>
<dbReference type="EMBL" id="JAYMYR010000004">
    <property type="protein sequence ID" value="KAK7367331.1"/>
    <property type="molecule type" value="Genomic_DNA"/>
</dbReference>